<accession>A0A1J9P809</accession>
<dbReference type="InterPro" id="IPR027417">
    <property type="entry name" value="P-loop_NTPase"/>
</dbReference>
<dbReference type="PANTHER" id="PTHR48182:SF2">
    <property type="entry name" value="PROTEIN SERAC1"/>
    <property type="match status" value="1"/>
</dbReference>
<dbReference type="GO" id="GO:0016020">
    <property type="term" value="C:membrane"/>
    <property type="evidence" value="ECO:0007669"/>
    <property type="project" value="UniProtKB-SubCell"/>
</dbReference>
<keyword evidence="8" id="KW-1185">Reference proteome</keyword>
<organism evidence="7 8">
    <name type="scientific">Emergomyces pasteurianus Ep9510</name>
    <dbReference type="NCBI Taxonomy" id="1447872"/>
    <lineage>
        <taxon>Eukaryota</taxon>
        <taxon>Fungi</taxon>
        <taxon>Dikarya</taxon>
        <taxon>Ascomycota</taxon>
        <taxon>Pezizomycotina</taxon>
        <taxon>Eurotiomycetes</taxon>
        <taxon>Eurotiomycetidae</taxon>
        <taxon>Onygenales</taxon>
        <taxon>Ajellomycetaceae</taxon>
        <taxon>Emergomyces</taxon>
    </lineage>
</organism>
<evidence type="ECO:0008006" key="9">
    <source>
        <dbReference type="Google" id="ProtNLM"/>
    </source>
</evidence>
<dbReference type="EMBL" id="LGRN01000386">
    <property type="protein sequence ID" value="OJD12584.1"/>
    <property type="molecule type" value="Genomic_DNA"/>
</dbReference>
<evidence type="ECO:0000256" key="2">
    <source>
        <dbReference type="ARBA" id="ARBA00004240"/>
    </source>
</evidence>
<protein>
    <recommendedName>
        <fullName evidence="9">NB-ARC domain-containing protein</fullName>
    </recommendedName>
</protein>
<evidence type="ECO:0000256" key="4">
    <source>
        <dbReference type="ARBA" id="ARBA00022824"/>
    </source>
</evidence>
<keyword evidence="6" id="KW-0472">Membrane</keyword>
<dbReference type="AlphaFoldDB" id="A0A1J9P809"/>
<evidence type="ECO:0000256" key="3">
    <source>
        <dbReference type="ARBA" id="ARBA00004370"/>
    </source>
</evidence>
<keyword evidence="4" id="KW-0256">Endoplasmic reticulum</keyword>
<reference evidence="7 8" key="1">
    <citation type="submission" date="2015-07" db="EMBL/GenBank/DDBJ databases">
        <title>Emmonsia species relationships and genome sequence.</title>
        <authorList>
            <consortium name="The Broad Institute Genomics Platform"/>
            <person name="Cuomo C.A."/>
            <person name="Munoz J.F."/>
            <person name="Imamovic A."/>
            <person name="Priest M.E."/>
            <person name="Young S."/>
            <person name="Clay O.K."/>
            <person name="McEwen J.G."/>
        </authorList>
    </citation>
    <scope>NUCLEOTIDE SEQUENCE [LARGE SCALE GENOMIC DNA]</scope>
    <source>
        <strain evidence="7 8">UAMH 9510</strain>
    </source>
</reference>
<dbReference type="GO" id="GO:0005739">
    <property type="term" value="C:mitochondrion"/>
    <property type="evidence" value="ECO:0007669"/>
    <property type="project" value="UniProtKB-SubCell"/>
</dbReference>
<gene>
    <name evidence="7" type="ORF">AJ78_06845</name>
</gene>
<dbReference type="GO" id="GO:0005783">
    <property type="term" value="C:endoplasmic reticulum"/>
    <property type="evidence" value="ECO:0007669"/>
    <property type="project" value="UniProtKB-SubCell"/>
</dbReference>
<dbReference type="VEuPathDB" id="FungiDB:AJ78_06845"/>
<evidence type="ECO:0000313" key="8">
    <source>
        <dbReference type="Proteomes" id="UP000182235"/>
    </source>
</evidence>
<evidence type="ECO:0000256" key="5">
    <source>
        <dbReference type="ARBA" id="ARBA00023128"/>
    </source>
</evidence>
<proteinExistence type="predicted"/>
<comment type="subcellular location">
    <subcellularLocation>
        <location evidence="2">Endoplasmic reticulum</location>
    </subcellularLocation>
    <subcellularLocation>
        <location evidence="3">Membrane</location>
    </subcellularLocation>
    <subcellularLocation>
        <location evidence="1">Mitochondrion</location>
    </subcellularLocation>
</comment>
<dbReference type="Proteomes" id="UP000182235">
    <property type="component" value="Unassembled WGS sequence"/>
</dbReference>
<evidence type="ECO:0000313" key="7">
    <source>
        <dbReference type="EMBL" id="OJD12584.1"/>
    </source>
</evidence>
<comment type="caution">
    <text evidence="7">The sequence shown here is derived from an EMBL/GenBank/DDBJ whole genome shotgun (WGS) entry which is preliminary data.</text>
</comment>
<keyword evidence="5" id="KW-0496">Mitochondrion</keyword>
<dbReference type="PANTHER" id="PTHR48182">
    <property type="entry name" value="PROTEIN SERAC1"/>
    <property type="match status" value="1"/>
</dbReference>
<dbReference type="InterPro" id="IPR052374">
    <property type="entry name" value="SERAC1"/>
</dbReference>
<evidence type="ECO:0000256" key="6">
    <source>
        <dbReference type="ARBA" id="ARBA00023136"/>
    </source>
</evidence>
<name>A0A1J9P809_9EURO</name>
<dbReference type="OrthoDB" id="4185609at2759"/>
<sequence>MNVPGFCTWRLGITNLSNQLWHCPACGLAEKQGSWHSNPARRQQKAWIGQSAAAEQRSKSPFLGLKRLASGFWTVRSRLCRRLRNHESLGREDVMIITQSRVTQILAVRVTFPTVSTEFRLSVTFMGRQCRLHIWRNLALVEIPWLIMLQCPKVFSIYERFTSHILGDGEGYTDAVDIVAIHGLHENSITAWIEPESGVLWLRDLVPLHISKARILCFGYEASPSFFDDERIMVKILSLATTLVADLEGDRSLENCERRPIIFICHRIGGVVVKKALAHSASSISSLVAHLNDIFISTFAILFFATPNDTISITKWLLLESFSASRVGTRRFVRHAQSTPRAKLLSLETITNQFSPLMKKILHIFCWEGMPTHFNGYFDFLVDQHSAAPSIYDAPKCAIVGANYSQMIKLTELQPILPHGTLCTEEVLPLPDKIPDFSIGEPSQEETRNQYFFPRMLHSDSNYMGRTTASKKLRDAFFSTNISFSMQGQKRFVVHGIAGYWAVLTIDATSVRLAAESYSAIGKAGGIEGTESSGKYFLSQAREPWLLIIDNADRPDIDLPKLLPPGNRAHILVITRNRDFQDFGNLGSIELGGLEEEEALYLLLWSARISTPWDISIETAGNEITKSLGYLALAVKQAGSAISQKLCNLLGFYQYPRRKRQRGSTGSNEIPSEISLSCQQEDIYSAFDLSFEYLERKRTIGRYRDP</sequence>
<dbReference type="SUPFAM" id="SSF52540">
    <property type="entry name" value="P-loop containing nucleoside triphosphate hydrolases"/>
    <property type="match status" value="1"/>
</dbReference>
<evidence type="ECO:0000256" key="1">
    <source>
        <dbReference type="ARBA" id="ARBA00004173"/>
    </source>
</evidence>